<dbReference type="PANTHER" id="PTHR12709">
    <property type="entry name" value="DNA-DIRECTED RNA POLYMERASE II, III"/>
    <property type="match status" value="1"/>
</dbReference>
<dbReference type="CDD" id="cd04329">
    <property type="entry name" value="RNAP_II_Rpb7_N"/>
    <property type="match status" value="1"/>
</dbReference>
<evidence type="ECO:0000256" key="3">
    <source>
        <dbReference type="ARBA" id="ARBA00022478"/>
    </source>
</evidence>
<evidence type="ECO:0000259" key="7">
    <source>
        <dbReference type="Pfam" id="PF03876"/>
    </source>
</evidence>
<evidence type="ECO:0000256" key="1">
    <source>
        <dbReference type="ARBA" id="ARBA00004123"/>
    </source>
</evidence>
<dbReference type="OrthoDB" id="1162399at2759"/>
<dbReference type="SUPFAM" id="SSF50249">
    <property type="entry name" value="Nucleic acid-binding proteins"/>
    <property type="match status" value="1"/>
</dbReference>
<accession>A0A0L0DP31</accession>
<dbReference type="GO" id="GO:0031369">
    <property type="term" value="F:translation initiation factor binding"/>
    <property type="evidence" value="ECO:0007669"/>
    <property type="project" value="TreeGrafter"/>
</dbReference>
<dbReference type="GO" id="GO:0060213">
    <property type="term" value="P:positive regulation of nuclear-transcribed mRNA poly(A) tail shortening"/>
    <property type="evidence" value="ECO:0007669"/>
    <property type="project" value="TreeGrafter"/>
</dbReference>
<dbReference type="Proteomes" id="UP000054408">
    <property type="component" value="Unassembled WGS sequence"/>
</dbReference>
<dbReference type="Gene3D" id="3.30.1490.120">
    <property type="entry name" value="RNA polymerase Rpb7-like, N-terminal domain"/>
    <property type="match status" value="1"/>
</dbReference>
<name>A0A0L0DP31_THETB</name>
<proteinExistence type="inferred from homology"/>
<comment type="similarity">
    <text evidence="2">Belongs to the eukaryotic RPB7/RPC8 RNA polymerase subunit family.</text>
</comment>
<dbReference type="GO" id="GO:0005665">
    <property type="term" value="C:RNA polymerase II, core complex"/>
    <property type="evidence" value="ECO:0007669"/>
    <property type="project" value="TreeGrafter"/>
</dbReference>
<dbReference type="FunFam" id="2.40.50.140:FF:000043">
    <property type="entry name" value="DNA-directed RNA polymerase II subunit RPB7"/>
    <property type="match status" value="1"/>
</dbReference>
<dbReference type="Pfam" id="PF00575">
    <property type="entry name" value="S1"/>
    <property type="match status" value="1"/>
</dbReference>
<keyword evidence="4" id="KW-0804">Transcription</keyword>
<feature type="non-terminal residue" evidence="8">
    <location>
        <position position="1"/>
    </location>
</feature>
<dbReference type="EMBL" id="GL349479">
    <property type="protein sequence ID" value="KNC53173.1"/>
    <property type="molecule type" value="Genomic_DNA"/>
</dbReference>
<reference evidence="8 9" key="1">
    <citation type="submission" date="2010-05" db="EMBL/GenBank/DDBJ databases">
        <title>The Genome Sequence of Thecamonas trahens ATCC 50062.</title>
        <authorList>
            <consortium name="The Broad Institute Genome Sequencing Platform"/>
            <person name="Russ C."/>
            <person name="Cuomo C."/>
            <person name="Shea T."/>
            <person name="Young S.K."/>
            <person name="Zeng Q."/>
            <person name="Koehrsen M."/>
            <person name="Haas B."/>
            <person name="Borodovsky M."/>
            <person name="Guigo R."/>
            <person name="Alvarado L."/>
            <person name="Berlin A."/>
            <person name="Bochicchio J."/>
            <person name="Borenstein D."/>
            <person name="Chapman S."/>
            <person name="Chen Z."/>
            <person name="Freedman E."/>
            <person name="Gellesch M."/>
            <person name="Goldberg J."/>
            <person name="Griggs A."/>
            <person name="Gujja S."/>
            <person name="Heilman E."/>
            <person name="Heiman D."/>
            <person name="Hepburn T."/>
            <person name="Howarth C."/>
            <person name="Jen D."/>
            <person name="Larson L."/>
            <person name="Mehta T."/>
            <person name="Park D."/>
            <person name="Pearson M."/>
            <person name="Roberts A."/>
            <person name="Saif S."/>
            <person name="Shenoy N."/>
            <person name="Sisk P."/>
            <person name="Stolte C."/>
            <person name="Sykes S."/>
            <person name="Thomson T."/>
            <person name="Walk T."/>
            <person name="White J."/>
            <person name="Yandava C."/>
            <person name="Burger G."/>
            <person name="Gray M.W."/>
            <person name="Holland P.W.H."/>
            <person name="King N."/>
            <person name="Lang F.B.F."/>
            <person name="Roger A.J."/>
            <person name="Ruiz-Trillo I."/>
            <person name="Lander E."/>
            <person name="Nusbaum C."/>
        </authorList>
    </citation>
    <scope>NUCLEOTIDE SEQUENCE [LARGE SCALE GENOMIC DNA]</scope>
    <source>
        <strain evidence="8 9">ATCC 50062</strain>
    </source>
</reference>
<dbReference type="STRING" id="461836.A0A0L0DP31"/>
<evidence type="ECO:0000256" key="4">
    <source>
        <dbReference type="ARBA" id="ARBA00023163"/>
    </source>
</evidence>
<sequence>YFGPKLQERLKEALHAKVEGTCTGRFGYVITVTEIVSMGKGRIEENIGDVVFDVRYKAIVFKPFTGEVLDAEVVSVSEIGFSCTVGPLNVFVPHQRLGDFSFDADAAPQCWTSPDSRHVIKVDSEVRIKIQAVNEHANDIFCIGTISEDFLGVI</sequence>
<dbReference type="GeneID" id="25567753"/>
<dbReference type="eggNOG" id="KOG3298">
    <property type="taxonomic scope" value="Eukaryota"/>
</dbReference>
<dbReference type="PANTHER" id="PTHR12709:SF4">
    <property type="entry name" value="DNA-DIRECTED RNA POLYMERASE II SUBUNIT RPB7"/>
    <property type="match status" value="1"/>
</dbReference>
<evidence type="ECO:0000259" key="6">
    <source>
        <dbReference type="Pfam" id="PF00575"/>
    </source>
</evidence>
<evidence type="ECO:0000313" key="9">
    <source>
        <dbReference type="Proteomes" id="UP000054408"/>
    </source>
</evidence>
<keyword evidence="5" id="KW-0539">Nucleus</keyword>
<keyword evidence="3 8" id="KW-0240">DNA-directed RNA polymerase</keyword>
<dbReference type="InterPro" id="IPR012340">
    <property type="entry name" value="NA-bd_OB-fold"/>
</dbReference>
<dbReference type="GO" id="GO:0000932">
    <property type="term" value="C:P-body"/>
    <property type="evidence" value="ECO:0007669"/>
    <property type="project" value="TreeGrafter"/>
</dbReference>
<dbReference type="GO" id="GO:0045948">
    <property type="term" value="P:positive regulation of translational initiation"/>
    <property type="evidence" value="ECO:0007669"/>
    <property type="project" value="TreeGrafter"/>
</dbReference>
<dbReference type="InterPro" id="IPR045113">
    <property type="entry name" value="Rpb7-like"/>
</dbReference>
<evidence type="ECO:0000256" key="5">
    <source>
        <dbReference type="ARBA" id="ARBA00023242"/>
    </source>
</evidence>
<evidence type="ECO:0000256" key="2">
    <source>
        <dbReference type="ARBA" id="ARBA00009307"/>
    </source>
</evidence>
<feature type="domain" description="S1 motif" evidence="6">
    <location>
        <begin position="62"/>
        <end position="142"/>
    </location>
</feature>
<dbReference type="InterPro" id="IPR036898">
    <property type="entry name" value="RNA_pol_Rpb7-like_N_sf"/>
</dbReference>
<evidence type="ECO:0000313" key="8">
    <source>
        <dbReference type="EMBL" id="KNC53173.1"/>
    </source>
</evidence>
<feature type="domain" description="RNA polymerase Rpb7-like N-terminal" evidence="7">
    <location>
        <begin position="1"/>
        <end position="43"/>
    </location>
</feature>
<dbReference type="InterPro" id="IPR003029">
    <property type="entry name" value="S1_domain"/>
</dbReference>
<dbReference type="FunFam" id="3.30.1490.120:FF:000001">
    <property type="entry name" value="DNA-directed RNA polymerase II subunit RPB7"/>
    <property type="match status" value="1"/>
</dbReference>
<gene>
    <name evidence="8" type="ORF">AMSG_09252</name>
</gene>
<dbReference type="GO" id="GO:0003697">
    <property type="term" value="F:single-stranded DNA binding"/>
    <property type="evidence" value="ECO:0007669"/>
    <property type="project" value="TreeGrafter"/>
</dbReference>
<dbReference type="Gene3D" id="2.40.50.140">
    <property type="entry name" value="Nucleic acid-binding proteins"/>
    <property type="match status" value="1"/>
</dbReference>
<comment type="subcellular location">
    <subcellularLocation>
        <location evidence="1">Nucleus</location>
    </subcellularLocation>
</comment>
<dbReference type="SUPFAM" id="SSF88798">
    <property type="entry name" value="N-terminal, heterodimerisation domain of RBP7 (RpoE)"/>
    <property type="match status" value="1"/>
</dbReference>
<dbReference type="Pfam" id="PF03876">
    <property type="entry name" value="SHS2_Rpb7-N"/>
    <property type="match status" value="1"/>
</dbReference>
<dbReference type="InterPro" id="IPR005576">
    <property type="entry name" value="Rpb7-like_N"/>
</dbReference>
<dbReference type="GO" id="GO:0003727">
    <property type="term" value="F:single-stranded RNA binding"/>
    <property type="evidence" value="ECO:0007669"/>
    <property type="project" value="TreeGrafter"/>
</dbReference>
<dbReference type="RefSeq" id="XP_013754646.1">
    <property type="nucleotide sequence ID" value="XM_013899192.1"/>
</dbReference>
<dbReference type="GO" id="GO:0006367">
    <property type="term" value="P:transcription initiation at RNA polymerase II promoter"/>
    <property type="evidence" value="ECO:0007669"/>
    <property type="project" value="TreeGrafter"/>
</dbReference>
<organism evidence="8 9">
    <name type="scientific">Thecamonas trahens ATCC 50062</name>
    <dbReference type="NCBI Taxonomy" id="461836"/>
    <lineage>
        <taxon>Eukaryota</taxon>
        <taxon>Apusozoa</taxon>
        <taxon>Apusomonadida</taxon>
        <taxon>Apusomonadidae</taxon>
        <taxon>Thecamonas</taxon>
    </lineage>
</organism>
<dbReference type="OMA" id="TMRQPGL"/>
<keyword evidence="9" id="KW-1185">Reference proteome</keyword>
<protein>
    <submittedName>
        <fullName evidence="8">DNA-directed RNA polymerase II subunit rpb7</fullName>
    </submittedName>
</protein>
<dbReference type="AlphaFoldDB" id="A0A0L0DP31"/>